<evidence type="ECO:0000313" key="3">
    <source>
        <dbReference type="Proteomes" id="UP000516304"/>
    </source>
</evidence>
<reference evidence="2 3" key="1">
    <citation type="submission" date="2020-09" db="EMBL/GenBank/DDBJ databases">
        <authorList>
            <person name="Courtine D."/>
        </authorList>
    </citation>
    <scope>NUCLEOTIDE SEQUENCE [LARGE SCALE GENOMIC DNA]</scope>
    <source>
        <strain evidence="2 3">IRI35c</strain>
    </source>
</reference>
<accession>A0A7G2DAT8</accession>
<gene>
    <name evidence="2" type="ORF">TIRI35C_1609</name>
</gene>
<feature type="region of interest" description="Disordered" evidence="1">
    <location>
        <begin position="126"/>
        <end position="148"/>
    </location>
</feature>
<dbReference type="GeneID" id="71842275"/>
<dbReference type="EMBL" id="LR881183">
    <property type="protein sequence ID" value="CAD5244763.1"/>
    <property type="molecule type" value="Genomic_DNA"/>
</dbReference>
<sequence length="148" mass="15748">MRTHSFGAETVPVAMAGDLLVGSVHDGRNYKIMLTRINGEEIVETRFISGENDGEDHSIAEFRDGYLIGGAVEGAATPDGGEGWKAYLAGLDESLNVLWELKLNVRNNGAVYSILPGRDGFFIAGETGKPGDKGSSSERFPLRASSSG</sequence>
<organism evidence="2 3">
    <name type="scientific">Thermococcus camini</name>
    <dbReference type="NCBI Taxonomy" id="2016373"/>
    <lineage>
        <taxon>Archaea</taxon>
        <taxon>Methanobacteriati</taxon>
        <taxon>Methanobacteriota</taxon>
        <taxon>Thermococci</taxon>
        <taxon>Thermococcales</taxon>
        <taxon>Thermococcaceae</taxon>
        <taxon>Thermococcus</taxon>
    </lineage>
</organism>
<protein>
    <submittedName>
        <fullName evidence="2">Uncharacterized protein</fullName>
    </submittedName>
</protein>
<evidence type="ECO:0000256" key="1">
    <source>
        <dbReference type="SAM" id="MobiDB-lite"/>
    </source>
</evidence>
<keyword evidence="3" id="KW-1185">Reference proteome</keyword>
<proteinExistence type="predicted"/>
<dbReference type="RefSeq" id="WP_246454726.1">
    <property type="nucleotide sequence ID" value="NZ_LR881183.1"/>
</dbReference>
<evidence type="ECO:0000313" key="2">
    <source>
        <dbReference type="EMBL" id="CAD5244763.1"/>
    </source>
</evidence>
<dbReference type="Proteomes" id="UP000516304">
    <property type="component" value="Chromosome TIRI35C"/>
</dbReference>
<name>A0A7G2DAT8_9EURY</name>
<dbReference type="AlphaFoldDB" id="A0A7G2DAT8"/>
<dbReference type="KEGG" id="tcq:TIRI35C_1609"/>